<dbReference type="Proteomes" id="UP000443153">
    <property type="component" value="Unassembled WGS sequence"/>
</dbReference>
<sequence>MKQFLIILIPLVVHFSVWGQGEEKVFAAPSSSFIDLSLQTHKGKLRFGLQDGYYIKSDGSYVKNNEASYFEMDKRFSHNNASRHAFIELLKIRFKEDMFAAMDKDYFTVRTPNMYDKEQKSYTAQQHVLTLANALCTAEQAIQFFCNIKEEVCGRVFPEEGYYNEPRNIRYWGGRGASEFQKLRAYTSFVKEKFPLVQEWAKTLYPDNEIKGYYVAKTYLGTYDFKEGGYWLRTGEFGNNGFLLRWFGLQPSNSSERKLVHPNGSSILLKMPAEKAETFSENYQYLFLVFDVTGQLIGLENYRADQLKTTFALNSHIIEIYTDDALTNRVGEIDINTMVSKTR</sequence>
<keyword evidence="2" id="KW-1185">Reference proteome</keyword>
<evidence type="ECO:0000313" key="1">
    <source>
        <dbReference type="EMBL" id="MRX64555.1"/>
    </source>
</evidence>
<comment type="caution">
    <text evidence="1">The sequence shown here is derived from an EMBL/GenBank/DDBJ whole genome shotgun (WGS) entry which is preliminary data.</text>
</comment>
<dbReference type="RefSeq" id="WP_154366541.1">
    <property type="nucleotide sequence ID" value="NZ_WKJH01000006.1"/>
</dbReference>
<protein>
    <submittedName>
        <fullName evidence="1">Uncharacterized protein</fullName>
    </submittedName>
</protein>
<name>A0A6I2MPV3_9FLAO</name>
<evidence type="ECO:0000313" key="2">
    <source>
        <dbReference type="Proteomes" id="UP000443153"/>
    </source>
</evidence>
<dbReference type="EMBL" id="WKJH01000006">
    <property type="protein sequence ID" value="MRX64555.1"/>
    <property type="molecule type" value="Genomic_DNA"/>
</dbReference>
<accession>A0A6I2MPV3</accession>
<dbReference type="AlphaFoldDB" id="A0A6I2MPV3"/>
<gene>
    <name evidence="1" type="ORF">GJ691_10260</name>
</gene>
<reference evidence="1 2" key="1">
    <citation type="submission" date="2019-11" db="EMBL/GenBank/DDBJ databases">
        <title>Maribacter lutea sp. nov., a marine bacterium isolated from intertidal sand.</title>
        <authorList>
            <person name="Liu A."/>
        </authorList>
    </citation>
    <scope>NUCLEOTIDE SEQUENCE [LARGE SCALE GENOMIC DNA]</scope>
    <source>
        <strain evidence="1 2">RZ05</strain>
    </source>
</reference>
<dbReference type="OrthoDB" id="1171624at2"/>
<proteinExistence type="predicted"/>
<organism evidence="1 2">
    <name type="scientific">Maribacter luteus</name>
    <dbReference type="NCBI Taxonomy" id="2594478"/>
    <lineage>
        <taxon>Bacteria</taxon>
        <taxon>Pseudomonadati</taxon>
        <taxon>Bacteroidota</taxon>
        <taxon>Flavobacteriia</taxon>
        <taxon>Flavobacteriales</taxon>
        <taxon>Flavobacteriaceae</taxon>
        <taxon>Maribacter</taxon>
    </lineage>
</organism>